<reference evidence="4" key="1">
    <citation type="submission" date="2020-08" db="EMBL/GenBank/DDBJ databases">
        <title>Winogradskyella ouciana sp. nov., isolated from the hadal seawater of the Mariana Trench.</title>
        <authorList>
            <person name="He X."/>
        </authorList>
    </citation>
    <scope>NUCLEOTIDE SEQUENCE [LARGE SCALE GENOMIC DNA]</scope>
    <source>
        <strain evidence="4">KCTC 52348</strain>
    </source>
</reference>
<dbReference type="InterPro" id="IPR013783">
    <property type="entry name" value="Ig-like_fold"/>
</dbReference>
<evidence type="ECO:0000256" key="1">
    <source>
        <dbReference type="SAM" id="SignalP"/>
    </source>
</evidence>
<name>A0A842IT89_9FLAO</name>
<protein>
    <submittedName>
        <fullName evidence="4">BspA family leucine-rich repeat surface protein</fullName>
    </submittedName>
</protein>
<dbReference type="Proteomes" id="UP000533900">
    <property type="component" value="Unassembled WGS sequence"/>
</dbReference>
<dbReference type="InterPro" id="IPR000601">
    <property type="entry name" value="PKD_dom"/>
</dbReference>
<feature type="domain" description="Fibronectin type-III" evidence="3">
    <location>
        <begin position="1600"/>
        <end position="1699"/>
    </location>
</feature>
<feature type="chain" id="PRO_5032477983" evidence="1">
    <location>
        <begin position="20"/>
        <end position="2562"/>
    </location>
</feature>
<keyword evidence="1" id="KW-0732">Signal</keyword>
<sequence length="2562" mass="282939">MNRKFLFTLALLFCINVFAQDFSAIWNTANTENNSTLDNQIEIPTNPALTYNYTVDWGDGNTDTNITGNITHTYATVGAYTINISGTFPQIYFNNTGDRFKIEEILSWGTTQWLSMENAFWGCRNLNFDAIDSPNLSQVISLKNMFRDCTAFNGILNNWDTTTIIDISGMFADARIFNRPLDNWNVSSVTDMSETFFDARNFNEPLDSWNTSSVTDMTSMFNEAASFNQNIDNWSVNQVTTMFRMFANTSQYNSPLNSWNVANVTDMGEMFEDARVFNQPLNNWDVSNVINMARMFEDANAFNQPLDQWNVSNVTLMDSMFKEASVFNQPIGNWDVSNVTSMILLFERARLFNQPLNDWDVSNVTSMQGMFDGLFGGTVFDQPLDNWNVANVTDMSAMFRRCNFNQPIGNWNVGNVTNMSSMFNYAPDFNQTIDTWDVSNVTNMGSMFNAALQFNQPLNNWTTSALTNISGIFFNSPLFNQPLDNWNVANVTNMSNAFNNASIFDQTLGTWNITSVTNMINMLSNSNLTLENYDNTLIGWAAQSVQNNVSLGANTLTYCEGIDERQDLIDNHNWTITGDSVDCSFVICTNIISPIDGDLNVPANSNIIWDPAPNATGYLVSIRREDDMGNILQIIFDNEDVGNVVSVTFTNEFLPGDNVYVTVIPYNDEGPAVGCQEIYFKTVESWVNSPEAFKLTYDTQIQYNNNTTPINQLKLQTRSGITYDFSVDWGDGQYNNNVTGDITHTYLVPGIYTISIIGDFPAPRHEEFNSDAQKLLSIDQWGTQVWQSMQGGFAGCENMEYLATDIPNLSTVTDMSRMFIVCRNFNGNINSWDVSNVTNMFGMFGVTEIYDQPLNNWDVSNVTNMSLMFFRTNTFNQNIDIWDTSSVTTMQRMFETATAFNQPISNWNVSNVTTMESMFKGATAFNQPLSNWNVNSVTTMQEMFDGATAFNSDLSGWNVSSVDTMQEMFFSATAFNQPIAQWNVGNVINMSQMFSNASSFNQPLNDWDVSSVTITSRMFASAISFNQPLNLWDVSSVTNMNGMFFNAVLFNQDINSWNVTNVLTTSSMFENAIAFNEPLNQWDVNSVVNMSSMFEGATLFNQPIDDWDVSAVATMSSMFQDATSFNEPLSSWDVSSVTLTDSMFNGATLFNNPLNTWNVASVTNMMSMFEQAVAFDQPLDNWDTGEVLNMQAMFKGAALFNQGIDSWDVSFVTTMREMFRSAATYNQAMTSWNVASVTTMEGMFQDAIAFNSNIDSWNVRAVTTMEDMFYGATAFNQTLNNWRVTGVANMENMFRDAIAYNQSMDAWNIGTVTMRSMFRDATAFNQNLVTWDISNVTNATNMLDRSGLSRENYDATLIAWSDLTLTPGITLGASTLLYCDALQERQSIIDNFGWTIIGDVLDCPIPECTQLVLPLDGATDVPVNTNLTWEDVLFASGYRLEITIQPGGTIINETLGDVTTYEFPVDFTGGETVYVTVIPFNDEGEAIGPCTEESFTISTDAATIPDCTTLTLPLNGDTEVEVGTDLSWSPITNANGYRLNVVTNPGGIVILNNEDVGNVTSYEFNTDLPEETSIDVTITPYNDEGDANSCAIENFTTQTIPRPPLCTSMSSPVNNEIDVVINTDISWDAVADATGYLISIGTTSNGIEIANSIDVGNMTSYDIPNDLQNSRTYYVTIIPYNAVGDATGCSEETFTTEDPISTSPVCTSLASPLDGATNVALNLNQITWNAATNATSYRITITGTANNDITNFETTDTFYDFANPFLNGEVVAVSIIPFNATENATGCISESFTIIPETPNCTTLASPLNSATNVAVDLNQITWNAVTNATSYKVTISDTANNDITDFETTDTFYNFANTFLNDEVVTVTIIPINQTVEATGCASESFTIVPETPSCTALANPLDAAPNVATDLNQITWNPVTNATSYKVTISGTANNNVTDFETSDTFYDFTNPFLNSEVVSVIIIPMDGIVEALGCTSESFNIIPETPDCTILASPLNGNTNVAVDLNQITWNALTNVTSYRVTVSGTANNNITDFETTDTFYNFTNTFLNDEVVTVTIIPINQTVEATGCTSESFTIIPDIPDCTNLSSPLNGVINIPTDFNQMTWNPVANATSYKVTISGTADNNVTDFETTDTFYNFTNPFTNSEVVSVTIIPIDGTVEALGCTNESFTIIPETPECTVLSSPLDGAVNVPTDLNQITWNVATNATSYRVTVSGTMNNDIIDFETTDTFYSFSNTFVNEEIVTVTIIPINQTIEATGCISESFTIIPETPNCTSLSSPLGGAVDVATNLNQITWNAVANATSYKVTISGTENNDISNFETTETFYDFTNTFLSNEIVTVAIIPINGIVEAIGCASELFEIVKTPVCSELLNPFDGATDVAIETDLTWESIDNADGYILSVGTVSGGTDIVNNLDVGFTTTYNFDDDLESITTYYVTIIPYNNNGEAENCSESLFTTLLVPKNDVKYGFSPNADGVNDFWNIEGIEEHPNNTVSIYNRWGDLVFEINDYNNTSNVFRGVANKKTKMGAGELPDGTYFFQFSISGEHNFKTLKGYVVIKR</sequence>
<dbReference type="NCBIfam" id="TIGR02167">
    <property type="entry name" value="Liste_lipo_26"/>
    <property type="match status" value="9"/>
</dbReference>
<evidence type="ECO:0000259" key="3">
    <source>
        <dbReference type="PROSITE" id="PS50853"/>
    </source>
</evidence>
<evidence type="ECO:0000313" key="4">
    <source>
        <dbReference type="EMBL" id="MBC2846240.1"/>
    </source>
</evidence>
<dbReference type="Pfam" id="PF13585">
    <property type="entry name" value="CHU_C"/>
    <property type="match status" value="1"/>
</dbReference>
<dbReference type="PROSITE" id="PS50093">
    <property type="entry name" value="PKD"/>
    <property type="match status" value="2"/>
</dbReference>
<accession>A0A842IT89</accession>
<feature type="signal peptide" evidence="1">
    <location>
        <begin position="1"/>
        <end position="19"/>
    </location>
</feature>
<dbReference type="EMBL" id="JACLCP010000004">
    <property type="protein sequence ID" value="MBC2846240.1"/>
    <property type="molecule type" value="Genomic_DNA"/>
</dbReference>
<dbReference type="InterPro" id="IPR011889">
    <property type="entry name" value="Liste_lipo_26"/>
</dbReference>
<dbReference type="NCBIfam" id="TIGR04131">
    <property type="entry name" value="Bac_Flav_CTERM"/>
    <property type="match status" value="1"/>
</dbReference>
<dbReference type="Gene3D" id="2.60.40.10">
    <property type="entry name" value="Immunoglobulins"/>
    <property type="match status" value="5"/>
</dbReference>
<dbReference type="Pfam" id="PF03382">
    <property type="entry name" value="DUF285"/>
    <property type="match status" value="5"/>
</dbReference>
<gene>
    <name evidence="4" type="ORF">H7F21_14130</name>
</gene>
<dbReference type="InterPro" id="IPR005046">
    <property type="entry name" value="DUF285"/>
</dbReference>
<evidence type="ECO:0000313" key="5">
    <source>
        <dbReference type="Proteomes" id="UP000533900"/>
    </source>
</evidence>
<dbReference type="SUPFAM" id="SSF49265">
    <property type="entry name" value="Fibronectin type III"/>
    <property type="match status" value="2"/>
</dbReference>
<comment type="caution">
    <text evidence="4">The sequence shown here is derived from an EMBL/GenBank/DDBJ whole genome shotgun (WGS) entry which is preliminary data.</text>
</comment>
<feature type="domain" description="PKD" evidence="2">
    <location>
        <begin position="46"/>
        <end position="87"/>
    </location>
</feature>
<dbReference type="InterPro" id="IPR036116">
    <property type="entry name" value="FN3_sf"/>
</dbReference>
<evidence type="ECO:0000259" key="2">
    <source>
        <dbReference type="PROSITE" id="PS50093"/>
    </source>
</evidence>
<dbReference type="RefSeq" id="WP_185789945.1">
    <property type="nucleotide sequence ID" value="NZ_JACLCP010000004.1"/>
</dbReference>
<proteinExistence type="predicted"/>
<dbReference type="SUPFAM" id="SSF49299">
    <property type="entry name" value="PKD domain"/>
    <property type="match status" value="1"/>
</dbReference>
<dbReference type="PROSITE" id="PS50853">
    <property type="entry name" value="FN3"/>
    <property type="match status" value="1"/>
</dbReference>
<keyword evidence="5" id="KW-1185">Reference proteome</keyword>
<dbReference type="InterPro" id="IPR035986">
    <property type="entry name" value="PKD_dom_sf"/>
</dbReference>
<organism evidence="4 5">
    <name type="scientific">Winogradskyella flava</name>
    <dbReference type="NCBI Taxonomy" id="1884876"/>
    <lineage>
        <taxon>Bacteria</taxon>
        <taxon>Pseudomonadati</taxon>
        <taxon>Bacteroidota</taxon>
        <taxon>Flavobacteriia</taxon>
        <taxon>Flavobacteriales</taxon>
        <taxon>Flavobacteriaceae</taxon>
        <taxon>Winogradskyella</taxon>
    </lineage>
</organism>
<dbReference type="InterPro" id="IPR026341">
    <property type="entry name" value="T9SS_type_B"/>
</dbReference>
<feature type="domain" description="PKD" evidence="2">
    <location>
        <begin position="719"/>
        <end position="756"/>
    </location>
</feature>
<dbReference type="InterPro" id="IPR003961">
    <property type="entry name" value="FN3_dom"/>
</dbReference>